<dbReference type="Proteomes" id="UP001198200">
    <property type="component" value="Unassembled WGS sequence"/>
</dbReference>
<dbReference type="PROSITE" id="PS01124">
    <property type="entry name" value="HTH_ARAC_FAMILY_2"/>
    <property type="match status" value="1"/>
</dbReference>
<dbReference type="Gene3D" id="1.10.10.60">
    <property type="entry name" value="Homeodomain-like"/>
    <property type="match status" value="2"/>
</dbReference>
<proteinExistence type="predicted"/>
<evidence type="ECO:0000256" key="2">
    <source>
        <dbReference type="ARBA" id="ARBA00023125"/>
    </source>
</evidence>
<keyword evidence="6" id="KW-1185">Reference proteome</keyword>
<dbReference type="InterPro" id="IPR037923">
    <property type="entry name" value="HTH-like"/>
</dbReference>
<dbReference type="InterPro" id="IPR009057">
    <property type="entry name" value="Homeodomain-like_sf"/>
</dbReference>
<gene>
    <name evidence="5" type="ORF">LKD48_05695</name>
</gene>
<keyword evidence="2" id="KW-0238">DNA-binding</keyword>
<feature type="domain" description="HTH araC/xylS-type" evidence="4">
    <location>
        <begin position="152"/>
        <end position="253"/>
    </location>
</feature>
<evidence type="ECO:0000256" key="3">
    <source>
        <dbReference type="ARBA" id="ARBA00023163"/>
    </source>
</evidence>
<dbReference type="RefSeq" id="WP_308731480.1">
    <property type="nucleotide sequence ID" value="NZ_JAJEQN010000010.1"/>
</dbReference>
<dbReference type="EMBL" id="JAJEQN010000010">
    <property type="protein sequence ID" value="MCC2221141.1"/>
    <property type="molecule type" value="Genomic_DNA"/>
</dbReference>
<protein>
    <submittedName>
        <fullName evidence="5">AraC family transcriptional regulator</fullName>
    </submittedName>
</protein>
<sequence length="265" mass="30942">MFYTYAVGIDSRHRKDEIVYHYEKRQHYILIYTRTTAQFQIDDEEIPVKKGTLLLISPDKRASYTGVWEGYCDDWINFYDPDNQLANFRIPINKPVSLQENIPVSQYMQLMMNAFHSGMAQRDNVLSQLMMAFFTLIDNYLNSSLPQIAHYQKLLELREEIYANPARPWSIQELADQVSLSPAYFQDLYKKAFQVSCGADIIQSRIDQAKRMLAQTNLTMEEIADRCGYNSPVHFSRQFRKCTGYAPSKWRENTLGENMVVTDHG</sequence>
<dbReference type="InterPro" id="IPR020449">
    <property type="entry name" value="Tscrpt_reg_AraC-type_HTH"/>
</dbReference>
<keyword evidence="1" id="KW-0805">Transcription regulation</keyword>
<evidence type="ECO:0000256" key="1">
    <source>
        <dbReference type="ARBA" id="ARBA00023015"/>
    </source>
</evidence>
<accession>A0AAE3JBU0</accession>
<evidence type="ECO:0000313" key="5">
    <source>
        <dbReference type="EMBL" id="MCC2221141.1"/>
    </source>
</evidence>
<dbReference type="PANTHER" id="PTHR43280">
    <property type="entry name" value="ARAC-FAMILY TRANSCRIPTIONAL REGULATOR"/>
    <property type="match status" value="1"/>
</dbReference>
<dbReference type="PANTHER" id="PTHR43280:SF28">
    <property type="entry name" value="HTH-TYPE TRANSCRIPTIONAL ACTIVATOR RHAS"/>
    <property type="match status" value="1"/>
</dbReference>
<reference evidence="5 6" key="1">
    <citation type="submission" date="2021-10" db="EMBL/GenBank/DDBJ databases">
        <title>Anaerobic single-cell dispensing facilitates the cultivation of human gut bacteria.</title>
        <authorList>
            <person name="Afrizal A."/>
        </authorList>
    </citation>
    <scope>NUCLEOTIDE SEQUENCE [LARGE SCALE GENOMIC DNA]</scope>
    <source>
        <strain evidence="5 6">CLA-AA-H224</strain>
    </source>
</reference>
<evidence type="ECO:0000259" key="4">
    <source>
        <dbReference type="PROSITE" id="PS01124"/>
    </source>
</evidence>
<name>A0AAE3JBU0_9FIRM</name>
<dbReference type="SUPFAM" id="SSF46689">
    <property type="entry name" value="Homeodomain-like"/>
    <property type="match status" value="2"/>
</dbReference>
<dbReference type="InterPro" id="IPR018060">
    <property type="entry name" value="HTH_AraC"/>
</dbReference>
<dbReference type="Pfam" id="PF12833">
    <property type="entry name" value="HTH_18"/>
    <property type="match status" value="1"/>
</dbReference>
<organism evidence="5 6">
    <name type="scientific">Anthropogastromicrobium aceti</name>
    <dbReference type="NCBI Taxonomy" id="2981768"/>
    <lineage>
        <taxon>Bacteria</taxon>
        <taxon>Bacillati</taxon>
        <taxon>Bacillota</taxon>
        <taxon>Clostridia</taxon>
        <taxon>Lachnospirales</taxon>
        <taxon>Lachnospiraceae</taxon>
        <taxon>Anthropogastromicrobium</taxon>
    </lineage>
</organism>
<dbReference type="AlphaFoldDB" id="A0AAE3JBU0"/>
<dbReference type="PRINTS" id="PR00032">
    <property type="entry name" value="HTHARAC"/>
</dbReference>
<dbReference type="SUPFAM" id="SSF51215">
    <property type="entry name" value="Regulatory protein AraC"/>
    <property type="match status" value="1"/>
</dbReference>
<dbReference type="PROSITE" id="PS00041">
    <property type="entry name" value="HTH_ARAC_FAMILY_1"/>
    <property type="match status" value="1"/>
</dbReference>
<comment type="caution">
    <text evidence="5">The sequence shown here is derived from an EMBL/GenBank/DDBJ whole genome shotgun (WGS) entry which is preliminary data.</text>
</comment>
<dbReference type="InterPro" id="IPR018062">
    <property type="entry name" value="HTH_AraC-typ_CS"/>
</dbReference>
<dbReference type="GO" id="GO:0043565">
    <property type="term" value="F:sequence-specific DNA binding"/>
    <property type="evidence" value="ECO:0007669"/>
    <property type="project" value="InterPro"/>
</dbReference>
<dbReference type="SMART" id="SM00342">
    <property type="entry name" value="HTH_ARAC"/>
    <property type="match status" value="1"/>
</dbReference>
<keyword evidence="3" id="KW-0804">Transcription</keyword>
<dbReference type="GO" id="GO:0003700">
    <property type="term" value="F:DNA-binding transcription factor activity"/>
    <property type="evidence" value="ECO:0007669"/>
    <property type="project" value="InterPro"/>
</dbReference>
<evidence type="ECO:0000313" key="6">
    <source>
        <dbReference type="Proteomes" id="UP001198200"/>
    </source>
</evidence>